<accession>A0A2U3Q6R2</accession>
<sequence length="609" mass="68062">MARIEDYALIGDCETGALVGRDGSIDWLCLPRFDSDSCFGRLLGNEENGYWKLCPVDKHPSERCYRPGTLVLETVFTTNQGRVRLIDFMPPKTDVSKVVRIVEGLEGKVDMRSELVARFDYGISVPWVSRIEDGALSLVAGDSMLLLRTEAPMRGESMKSISAFSVKKGQRVAFVLSYQISYQEPAAAEDPSALLEATERFWRDWSSRCEAAGAYSEAVLRSLITLKALTFAPSGGMVAAATTSLPEQIGGPRNWDYRFCWVRDATLTLLALMGAGYYDEARAWRDWLVRAVAGSPKQLQIMYAVTGERRLIEWEVPWLSGYEGSKPVRIGNAAHTQLQLDVYGELMDALYQARRGGLHENNRAWAIQGALLDHLKDIWTEPDEGIWEVRGGAKHFTYSKIMAWVAFDRAIKSAAEFGMHGPVQEWEAQRAAIHEDVCRHGYDERLQSFVQVYGEPQLDASLLLIPAVGFLPPDDPRVISTIKAIERELLQDGFVRRYDTGATKDGLPPGEGMFLACSFWLADAYHLTGRDADARALFERLLALRNDVGLLSEEYDVARKRLVGNFPQAFSHIALVNTAHNLTHREKPSEHRGSKKPVPSKGQQAQNSL</sequence>
<feature type="compositionally biased region" description="Basic and acidic residues" evidence="12">
    <location>
        <begin position="583"/>
        <end position="592"/>
    </location>
</feature>
<feature type="domain" description="Trehalase-like N-terminal" evidence="14">
    <location>
        <begin position="3"/>
        <end position="144"/>
    </location>
</feature>
<evidence type="ECO:0000256" key="5">
    <source>
        <dbReference type="ARBA" id="ARBA00022801"/>
    </source>
</evidence>
<keyword evidence="7" id="KW-0326">Glycosidase</keyword>
<dbReference type="PANTHER" id="PTHR31616">
    <property type="entry name" value="TREHALASE"/>
    <property type="match status" value="1"/>
</dbReference>
<gene>
    <name evidence="15" type="ORF">BRAD3257_6166</name>
</gene>
<dbReference type="PANTHER" id="PTHR31616:SF0">
    <property type="entry name" value="GLUCAN 1,4-ALPHA-GLUCOSIDASE"/>
    <property type="match status" value="1"/>
</dbReference>
<evidence type="ECO:0000256" key="12">
    <source>
        <dbReference type="SAM" id="MobiDB-lite"/>
    </source>
</evidence>
<keyword evidence="6" id="KW-0119">Carbohydrate metabolism</keyword>
<evidence type="ECO:0000256" key="4">
    <source>
        <dbReference type="ARBA" id="ARBA00019905"/>
    </source>
</evidence>
<evidence type="ECO:0000256" key="6">
    <source>
        <dbReference type="ARBA" id="ARBA00023277"/>
    </source>
</evidence>
<evidence type="ECO:0000259" key="14">
    <source>
        <dbReference type="Pfam" id="PF19291"/>
    </source>
</evidence>
<evidence type="ECO:0000256" key="2">
    <source>
        <dbReference type="ARBA" id="ARBA00006188"/>
    </source>
</evidence>
<dbReference type="EMBL" id="LS398110">
    <property type="protein sequence ID" value="SPP97080.1"/>
    <property type="molecule type" value="Genomic_DNA"/>
</dbReference>
<feature type="domain" description="GH15-like" evidence="13">
    <location>
        <begin position="214"/>
        <end position="579"/>
    </location>
</feature>
<dbReference type="FunFam" id="1.50.10.10:FF:000005">
    <property type="entry name" value="Glycosyl hydrolase, glucoamylase"/>
    <property type="match status" value="1"/>
</dbReference>
<evidence type="ECO:0000313" key="15">
    <source>
        <dbReference type="EMBL" id="SPP97080.1"/>
    </source>
</evidence>
<dbReference type="Proteomes" id="UP000246085">
    <property type="component" value="Chromosome BRAD3257"/>
</dbReference>
<evidence type="ECO:0000256" key="1">
    <source>
        <dbReference type="ARBA" id="ARBA00001576"/>
    </source>
</evidence>
<dbReference type="InterPro" id="IPR011613">
    <property type="entry name" value="GH15-like"/>
</dbReference>
<evidence type="ECO:0000259" key="13">
    <source>
        <dbReference type="Pfam" id="PF00723"/>
    </source>
</evidence>
<dbReference type="RefSeq" id="WP_122404550.1">
    <property type="nucleotide sequence ID" value="NZ_LS398110.1"/>
</dbReference>
<dbReference type="SUPFAM" id="SSF48208">
    <property type="entry name" value="Six-hairpin glycosidases"/>
    <property type="match status" value="1"/>
</dbReference>
<dbReference type="InterPro" id="IPR008928">
    <property type="entry name" value="6-hairpin_glycosidase_sf"/>
</dbReference>
<comment type="cofactor">
    <cofactor evidence="10">
        <name>phosphate</name>
        <dbReference type="ChEBI" id="CHEBI:43474"/>
    </cofactor>
</comment>
<dbReference type="GO" id="GO:0004555">
    <property type="term" value="F:alpha,alpha-trehalase activity"/>
    <property type="evidence" value="ECO:0007669"/>
    <property type="project" value="UniProtKB-EC"/>
</dbReference>
<dbReference type="EC" id="3.2.1.28" evidence="3"/>
<evidence type="ECO:0000256" key="11">
    <source>
        <dbReference type="ARBA" id="ARBA00060615"/>
    </source>
</evidence>
<comment type="catalytic activity">
    <reaction evidence="1">
        <text>alpha,alpha-trehalose + H2O = alpha-D-glucose + beta-D-glucose</text>
        <dbReference type="Rhea" id="RHEA:32675"/>
        <dbReference type="ChEBI" id="CHEBI:15377"/>
        <dbReference type="ChEBI" id="CHEBI:15903"/>
        <dbReference type="ChEBI" id="CHEBI:16551"/>
        <dbReference type="ChEBI" id="CHEBI:17925"/>
        <dbReference type="EC" id="3.2.1.28"/>
    </reaction>
</comment>
<dbReference type="AlphaFoldDB" id="A0A2U3Q6R2"/>
<dbReference type="KEGG" id="bvz:BRAD3257_6166"/>
<dbReference type="GO" id="GO:0005993">
    <property type="term" value="P:trehalose catabolic process"/>
    <property type="evidence" value="ECO:0007669"/>
    <property type="project" value="UniProtKB-ARBA"/>
</dbReference>
<dbReference type="InterPro" id="IPR012341">
    <property type="entry name" value="6hp_glycosidase-like_sf"/>
</dbReference>
<dbReference type="Pfam" id="PF19291">
    <property type="entry name" value="TREH_N"/>
    <property type="match status" value="1"/>
</dbReference>
<dbReference type="Gene3D" id="1.50.10.10">
    <property type="match status" value="1"/>
</dbReference>
<protein>
    <recommendedName>
        <fullName evidence="4">Trehalase</fullName>
        <ecNumber evidence="3">3.2.1.28</ecNumber>
    </recommendedName>
    <alternativeName>
        <fullName evidence="8">Alpha,alpha-trehalase</fullName>
    </alternativeName>
    <alternativeName>
        <fullName evidence="9">Alpha,alpha-trehalose glucohydrolase</fullName>
    </alternativeName>
</protein>
<feature type="region of interest" description="Disordered" evidence="12">
    <location>
        <begin position="583"/>
        <end position="609"/>
    </location>
</feature>
<dbReference type="Pfam" id="PF00723">
    <property type="entry name" value="Glyco_hydro_15"/>
    <property type="match status" value="1"/>
</dbReference>
<dbReference type="InterPro" id="IPR045582">
    <property type="entry name" value="Trehalase-like_N"/>
</dbReference>
<comment type="similarity">
    <text evidence="2">Belongs to the glycosyl hydrolase 15 family.</text>
</comment>
<organism evidence="15 16">
    <name type="scientific">Bradyrhizobium vignae</name>
    <dbReference type="NCBI Taxonomy" id="1549949"/>
    <lineage>
        <taxon>Bacteria</taxon>
        <taxon>Pseudomonadati</taxon>
        <taxon>Pseudomonadota</taxon>
        <taxon>Alphaproteobacteria</taxon>
        <taxon>Hyphomicrobiales</taxon>
        <taxon>Nitrobacteraceae</taxon>
        <taxon>Bradyrhizobium</taxon>
    </lineage>
</organism>
<evidence type="ECO:0000256" key="8">
    <source>
        <dbReference type="ARBA" id="ARBA00030473"/>
    </source>
</evidence>
<proteinExistence type="inferred from homology"/>
<keyword evidence="5 15" id="KW-0378">Hydrolase</keyword>
<evidence type="ECO:0000256" key="7">
    <source>
        <dbReference type="ARBA" id="ARBA00023295"/>
    </source>
</evidence>
<evidence type="ECO:0000256" key="3">
    <source>
        <dbReference type="ARBA" id="ARBA00012757"/>
    </source>
</evidence>
<evidence type="ECO:0000256" key="10">
    <source>
        <dbReference type="ARBA" id="ARBA00053030"/>
    </source>
</evidence>
<evidence type="ECO:0000256" key="9">
    <source>
        <dbReference type="ARBA" id="ARBA00031637"/>
    </source>
</evidence>
<comment type="pathway">
    <text evidence="11">Glycan degradation; trehalose degradation; D-glucose from alpha,alpha-trehalose: step 1/1.</text>
</comment>
<evidence type="ECO:0000313" key="16">
    <source>
        <dbReference type="Proteomes" id="UP000246085"/>
    </source>
</evidence>
<reference evidence="15 16" key="1">
    <citation type="submission" date="2018-03" db="EMBL/GenBank/DDBJ databases">
        <authorList>
            <person name="Gully D."/>
        </authorList>
    </citation>
    <scope>NUCLEOTIDE SEQUENCE [LARGE SCALE GENOMIC DNA]</scope>
    <source>
        <strain evidence="15">ORS3257</strain>
    </source>
</reference>
<name>A0A2U3Q6R2_9BRAD</name>